<dbReference type="InterPro" id="IPR002347">
    <property type="entry name" value="SDR_fam"/>
</dbReference>
<evidence type="ECO:0000313" key="2">
    <source>
        <dbReference type="EMBL" id="MBO3731957.1"/>
    </source>
</evidence>
<proteinExistence type="predicted"/>
<sequence length="313" mass="33496">MSTKQRTKAWTAADIPDQTGRTAVVTGANSGLGIETARALAGRGAHVILTSRSEAKGREAVEDIRADHPRANLEVRTLDLEDLDSVAEFADRLNADRNRLDLLVNNAGVMAPPRSLSPQGHERQFATNHLGHFALTGRLLGLLEAGRDPRVVTVSSLAHRHGQIHFDDLTGERRYSAVGYYGQSKFANAVFGLELDRRLRAAGSPIRSLIAHPGFSATRLVANGMNAPTRLLANLVLPFATQSQAQGALPQLRAATDPAAQSGEYYGPNGKGERTGAPVVVETIPEAQDRETAARLWSVSEELTGVTFALSAA</sequence>
<dbReference type="NCBIfam" id="NF004846">
    <property type="entry name" value="PRK06197.1"/>
    <property type="match status" value="1"/>
</dbReference>
<dbReference type="SUPFAM" id="SSF51735">
    <property type="entry name" value="NAD(P)-binding Rossmann-fold domains"/>
    <property type="match status" value="1"/>
</dbReference>
<dbReference type="NCBIfam" id="NF004513">
    <property type="entry name" value="PRK05854.1"/>
    <property type="match status" value="1"/>
</dbReference>
<dbReference type="CDD" id="cd05327">
    <property type="entry name" value="retinol-DH_like_SDR_c_like"/>
    <property type="match status" value="1"/>
</dbReference>
<keyword evidence="3" id="KW-1185">Reference proteome</keyword>
<dbReference type="Pfam" id="PF00106">
    <property type="entry name" value="adh_short"/>
    <property type="match status" value="1"/>
</dbReference>
<evidence type="ECO:0000256" key="1">
    <source>
        <dbReference type="ARBA" id="ARBA00023002"/>
    </source>
</evidence>
<gene>
    <name evidence="2" type="ORF">J5V16_03925</name>
</gene>
<organism evidence="2 3">
    <name type="scientific">Glycomyces niveus</name>
    <dbReference type="NCBI Taxonomy" id="2820287"/>
    <lineage>
        <taxon>Bacteria</taxon>
        <taxon>Bacillati</taxon>
        <taxon>Actinomycetota</taxon>
        <taxon>Actinomycetes</taxon>
        <taxon>Glycomycetales</taxon>
        <taxon>Glycomycetaceae</taxon>
        <taxon>Glycomyces</taxon>
    </lineage>
</organism>
<dbReference type="PANTHER" id="PTHR43157">
    <property type="entry name" value="PHOSPHATIDYLINOSITOL-GLYCAN BIOSYNTHESIS CLASS F PROTEIN-RELATED"/>
    <property type="match status" value="1"/>
</dbReference>
<dbReference type="RefSeq" id="WP_208494706.1">
    <property type="nucleotide sequence ID" value="NZ_JAGFNP010000002.1"/>
</dbReference>
<dbReference type="Gene3D" id="3.40.50.720">
    <property type="entry name" value="NAD(P)-binding Rossmann-like Domain"/>
    <property type="match status" value="1"/>
</dbReference>
<dbReference type="EMBL" id="JAGFNP010000002">
    <property type="protein sequence ID" value="MBO3731957.1"/>
    <property type="molecule type" value="Genomic_DNA"/>
</dbReference>
<comment type="caution">
    <text evidence="2">The sequence shown here is derived from an EMBL/GenBank/DDBJ whole genome shotgun (WGS) entry which is preliminary data.</text>
</comment>
<dbReference type="PRINTS" id="PR00081">
    <property type="entry name" value="GDHRDH"/>
</dbReference>
<dbReference type="Proteomes" id="UP000681341">
    <property type="component" value="Unassembled WGS sequence"/>
</dbReference>
<protein>
    <submittedName>
        <fullName evidence="2">SDR family oxidoreductase</fullName>
    </submittedName>
</protein>
<dbReference type="PANTHER" id="PTHR43157:SF31">
    <property type="entry name" value="PHOSPHATIDYLINOSITOL-GLYCAN BIOSYNTHESIS CLASS F PROTEIN"/>
    <property type="match status" value="1"/>
</dbReference>
<reference evidence="2 3" key="1">
    <citation type="submission" date="2021-03" db="EMBL/GenBank/DDBJ databases">
        <title>Glycomyces sp. nov., a novel actinomycete isolated from soil.</title>
        <authorList>
            <person name="Yang X."/>
            <person name="Xu X."/>
        </authorList>
    </citation>
    <scope>NUCLEOTIDE SEQUENCE [LARGE SCALE GENOMIC DNA]</scope>
    <source>
        <strain evidence="2 3">NEAU-S30</strain>
    </source>
</reference>
<keyword evidence="1" id="KW-0560">Oxidoreductase</keyword>
<name>A0ABS3U2R1_9ACTN</name>
<evidence type="ECO:0000313" key="3">
    <source>
        <dbReference type="Proteomes" id="UP000681341"/>
    </source>
</evidence>
<dbReference type="InterPro" id="IPR036291">
    <property type="entry name" value="NAD(P)-bd_dom_sf"/>
</dbReference>
<accession>A0ABS3U2R1</accession>